<dbReference type="Proteomes" id="UP000001068">
    <property type="component" value="Chromosome"/>
</dbReference>
<feature type="transmembrane region" description="Helical" evidence="1">
    <location>
        <begin position="271"/>
        <end position="292"/>
    </location>
</feature>
<evidence type="ECO:0000256" key="1">
    <source>
        <dbReference type="SAM" id="Phobius"/>
    </source>
</evidence>
<dbReference type="HOGENOM" id="CLU_935693_0_0_2"/>
<organism evidence="3 4">
    <name type="scientific">Desulfurococcus mucosus (strain ATCC 35584 / DSM 2162 / JCM 9187 / O7/1)</name>
    <dbReference type="NCBI Taxonomy" id="765177"/>
    <lineage>
        <taxon>Archaea</taxon>
        <taxon>Thermoproteota</taxon>
        <taxon>Thermoprotei</taxon>
        <taxon>Desulfurococcales</taxon>
        <taxon>Desulfurococcaceae</taxon>
        <taxon>Desulfurococcus</taxon>
    </lineage>
</organism>
<proteinExistence type="predicted"/>
<feature type="transmembrane region" description="Helical" evidence="1">
    <location>
        <begin position="12"/>
        <end position="30"/>
    </location>
</feature>
<dbReference type="STRING" id="765177.Desmu_0628"/>
<dbReference type="EMBL" id="CP002363">
    <property type="protein sequence ID" value="ADV64936.1"/>
    <property type="molecule type" value="Genomic_DNA"/>
</dbReference>
<name>E8R8W0_DESM0</name>
<evidence type="ECO:0000259" key="2">
    <source>
        <dbReference type="Pfam" id="PF14258"/>
    </source>
</evidence>
<keyword evidence="1" id="KW-0472">Membrane</keyword>
<gene>
    <name evidence="3" type="ordered locus">Desmu_0628</name>
</gene>
<evidence type="ECO:0000313" key="3">
    <source>
        <dbReference type="EMBL" id="ADV64936.1"/>
    </source>
</evidence>
<accession>E8R8W0</accession>
<dbReference type="eggNOG" id="arCOG01314">
    <property type="taxonomic scope" value="Archaea"/>
</dbReference>
<dbReference type="InterPro" id="IPR025646">
    <property type="entry name" value="DUF4350"/>
</dbReference>
<keyword evidence="1" id="KW-1133">Transmembrane helix</keyword>
<feature type="domain" description="DUF4350" evidence="2">
    <location>
        <begin position="58"/>
        <end position="205"/>
    </location>
</feature>
<reference evidence="3 4" key="2">
    <citation type="journal article" date="2011" name="Stand. Genomic Sci.">
        <title>Complete genome sequence of Desulfurococcus mucosus type strain (O7/1).</title>
        <authorList>
            <person name="Wirth R."/>
            <person name="Chertkov O."/>
            <person name="Held B."/>
            <person name="Lapidus A."/>
            <person name="Nolan M."/>
            <person name="Lucas S."/>
            <person name="Hammon N."/>
            <person name="Deshpande S."/>
            <person name="Cheng J.F."/>
            <person name="Tapia R."/>
            <person name="Han C."/>
            <person name="Goodwin L."/>
            <person name="Pitluck S."/>
            <person name="Liolios K."/>
            <person name="Ioanna P."/>
            <person name="Ivanova N."/>
            <person name="Mavromatis K."/>
            <person name="Mikhailova N."/>
            <person name="Pati A."/>
            <person name="Chen A."/>
            <person name="Palaniappan K."/>
            <person name="Land M."/>
            <person name="Hauser L."/>
            <person name="Chang Y.J."/>
            <person name="Jeffries C.D."/>
            <person name="Bilek Y."/>
            <person name="Hader T."/>
            <person name="Rohde M."/>
            <person name="Spring S."/>
            <person name="Sikorski J."/>
            <person name="Goker M."/>
            <person name="Woyke T."/>
            <person name="Bristow J."/>
            <person name="Eisen J.A."/>
            <person name="Markowitz V."/>
            <person name="Hugenholtz P."/>
            <person name="Kyrpides N.C."/>
            <person name="Klenk H.P."/>
        </authorList>
    </citation>
    <scope>NUCLEOTIDE SEQUENCE [LARGE SCALE GENOMIC DNA]</scope>
    <source>
        <strain evidence="4">ATCC 35584 / DSM 2162 / JCM 9187 / O7/1</strain>
    </source>
</reference>
<reference evidence="4" key="1">
    <citation type="submission" date="2010-11" db="EMBL/GenBank/DDBJ databases">
        <title>The complete genome of Desulfurococcus mucosus DSM 2162.</title>
        <authorList>
            <consortium name="US DOE Joint Genome Institute (JGI-PGF)"/>
            <person name="Lucas S."/>
            <person name="Copeland A."/>
            <person name="Lapidus A."/>
            <person name="Bruce D."/>
            <person name="Goodwin L."/>
            <person name="Pitluck S."/>
            <person name="Kyrpides N."/>
            <person name="Mavromatis K."/>
            <person name="Pagani I."/>
            <person name="Ivanova N."/>
            <person name="Ovchinnikova G."/>
            <person name="Chertkov O."/>
            <person name="Held B."/>
            <person name="Brettin T."/>
            <person name="Detter J.C."/>
            <person name="Tapia R."/>
            <person name="Han C."/>
            <person name="Land M."/>
            <person name="Hauser L."/>
            <person name="Markowitz V."/>
            <person name="Cheng J.-F."/>
            <person name="Hugenholtz P."/>
            <person name="Woyke T."/>
            <person name="Wu D."/>
            <person name="Wirth R."/>
            <person name="Bilek Y."/>
            <person name="Hader T."/>
            <person name="Klenk H.-P."/>
            <person name="Eisen J.A."/>
        </authorList>
    </citation>
    <scope>NUCLEOTIDE SEQUENCE [LARGE SCALE GENOMIC DNA]</scope>
    <source>
        <strain evidence="4">ATCC 35584 / DSM 2162 / JCM 9187 / O7/1</strain>
    </source>
</reference>
<evidence type="ECO:0000313" key="4">
    <source>
        <dbReference type="Proteomes" id="UP000001068"/>
    </source>
</evidence>
<keyword evidence="4" id="KW-1185">Reference proteome</keyword>
<sequence precursor="true">MQRGSPRRLDDMSKAYWLGVLVLSLLMIGYSNTQMSRGLVGDPPSIYNNMPGGLTIFTGMESLERRVNAIYSFSEVEKYTPRNHALLVVGPDTSLEWSPTLAHWVEEGGLLVVMDESPNSQMLLEGFEIHAGSGRVIQEVAVGVCNVGNASIRVVFNVYAEVYSTSRHEVLCRVGGVVTGLSRRIGGGEIVVIGDSSLVINEVLSKSPTYGNKFFLDAVTAGRNLVFYEGNRLYSYSSTQSVINYIKGFTTLATSLTQSMYWSNPVQRTTLIIIVIAVTLAIILLEFGSPVIRGRKY</sequence>
<protein>
    <recommendedName>
        <fullName evidence="2">DUF4350 domain-containing protein</fullName>
    </recommendedName>
</protein>
<dbReference type="KEGG" id="dmu:Desmu_0628"/>
<dbReference type="AlphaFoldDB" id="E8R8W0"/>
<dbReference type="Pfam" id="PF14258">
    <property type="entry name" value="DUF4350"/>
    <property type="match status" value="1"/>
</dbReference>
<keyword evidence="1" id="KW-0812">Transmembrane</keyword>